<dbReference type="SUPFAM" id="SSF46894">
    <property type="entry name" value="C-terminal effector domain of the bipartite response regulators"/>
    <property type="match status" value="1"/>
</dbReference>
<feature type="modified residue" description="4-aspartylphosphate" evidence="9">
    <location>
        <position position="57"/>
    </location>
</feature>
<dbReference type="InterPro" id="IPR001789">
    <property type="entry name" value="Sig_transdc_resp-reg_receiver"/>
</dbReference>
<keyword evidence="3" id="KW-0963">Cytoplasm</keyword>
<dbReference type="InterPro" id="IPR016032">
    <property type="entry name" value="Sig_transdc_resp-reg_C-effctor"/>
</dbReference>
<keyword evidence="5" id="KW-0902">Two-component regulatory system</keyword>
<evidence type="ECO:0000256" key="2">
    <source>
        <dbReference type="ARBA" id="ARBA00015404"/>
    </source>
</evidence>
<dbReference type="Proteomes" id="UP000646478">
    <property type="component" value="Unassembled WGS sequence"/>
</dbReference>
<keyword evidence="6" id="KW-0805">Transcription regulation</keyword>
<dbReference type="GO" id="GO:0032993">
    <property type="term" value="C:protein-DNA complex"/>
    <property type="evidence" value="ECO:0007669"/>
    <property type="project" value="TreeGrafter"/>
</dbReference>
<evidence type="ECO:0000256" key="10">
    <source>
        <dbReference type="PROSITE-ProRule" id="PRU01091"/>
    </source>
</evidence>
<evidence type="ECO:0000259" key="12">
    <source>
        <dbReference type="PROSITE" id="PS51755"/>
    </source>
</evidence>
<name>A0A916WN87_9HYPH</name>
<dbReference type="Gene3D" id="1.10.10.10">
    <property type="entry name" value="Winged helix-like DNA-binding domain superfamily/Winged helix DNA-binding domain"/>
    <property type="match status" value="1"/>
</dbReference>
<dbReference type="AlphaFoldDB" id="A0A916WN87"/>
<dbReference type="Gene3D" id="3.40.50.2300">
    <property type="match status" value="1"/>
</dbReference>
<dbReference type="PROSITE" id="PS50110">
    <property type="entry name" value="RESPONSE_REGULATORY"/>
    <property type="match status" value="1"/>
</dbReference>
<evidence type="ECO:0000256" key="7">
    <source>
        <dbReference type="ARBA" id="ARBA00023125"/>
    </source>
</evidence>
<dbReference type="InterPro" id="IPR011006">
    <property type="entry name" value="CheY-like_superfamily"/>
</dbReference>
<dbReference type="InterPro" id="IPR039420">
    <property type="entry name" value="WalR-like"/>
</dbReference>
<keyword evidence="8" id="KW-0804">Transcription</keyword>
<accession>A0A916WN87</accession>
<dbReference type="PANTHER" id="PTHR48111">
    <property type="entry name" value="REGULATOR OF RPOS"/>
    <property type="match status" value="1"/>
</dbReference>
<evidence type="ECO:0000256" key="3">
    <source>
        <dbReference type="ARBA" id="ARBA00022490"/>
    </source>
</evidence>
<dbReference type="GO" id="GO:0000156">
    <property type="term" value="F:phosphorelay response regulator activity"/>
    <property type="evidence" value="ECO:0007669"/>
    <property type="project" value="TreeGrafter"/>
</dbReference>
<proteinExistence type="predicted"/>
<keyword evidence="4 9" id="KW-0597">Phosphoprotein</keyword>
<dbReference type="Pfam" id="PF00486">
    <property type="entry name" value="Trans_reg_C"/>
    <property type="match status" value="1"/>
</dbReference>
<reference evidence="13" key="2">
    <citation type="submission" date="2020-09" db="EMBL/GenBank/DDBJ databases">
        <authorList>
            <person name="Sun Q."/>
            <person name="Zhou Y."/>
        </authorList>
    </citation>
    <scope>NUCLEOTIDE SEQUENCE</scope>
    <source>
        <strain evidence="13">CGMCC 1.15082</strain>
    </source>
</reference>
<dbReference type="SMART" id="SM00448">
    <property type="entry name" value="REC"/>
    <property type="match status" value="1"/>
</dbReference>
<feature type="domain" description="Response regulatory" evidence="11">
    <location>
        <begin position="8"/>
        <end position="121"/>
    </location>
</feature>
<dbReference type="InterPro" id="IPR001867">
    <property type="entry name" value="OmpR/PhoB-type_DNA-bd"/>
</dbReference>
<dbReference type="EMBL" id="BMHH01000070">
    <property type="protein sequence ID" value="GGB14058.1"/>
    <property type="molecule type" value="Genomic_DNA"/>
</dbReference>
<keyword evidence="14" id="KW-1185">Reference proteome</keyword>
<feature type="DNA-binding region" description="OmpR/PhoB-type" evidence="10">
    <location>
        <begin position="133"/>
        <end position="232"/>
    </location>
</feature>
<dbReference type="Gene3D" id="6.10.250.690">
    <property type="match status" value="1"/>
</dbReference>
<dbReference type="PROSITE" id="PS51755">
    <property type="entry name" value="OMPR_PHOB"/>
    <property type="match status" value="1"/>
</dbReference>
<comment type="subcellular location">
    <subcellularLocation>
        <location evidence="1">Cytoplasm</location>
    </subcellularLocation>
</comment>
<evidence type="ECO:0000259" key="11">
    <source>
        <dbReference type="PROSITE" id="PS50110"/>
    </source>
</evidence>
<dbReference type="SMART" id="SM00862">
    <property type="entry name" value="Trans_reg_C"/>
    <property type="match status" value="1"/>
</dbReference>
<protein>
    <recommendedName>
        <fullName evidence="2">Flagellar transcriptional regulator FtcR</fullName>
    </recommendedName>
</protein>
<evidence type="ECO:0000313" key="13">
    <source>
        <dbReference type="EMBL" id="GGB14058.1"/>
    </source>
</evidence>
<dbReference type="InterPro" id="IPR036388">
    <property type="entry name" value="WH-like_DNA-bd_sf"/>
</dbReference>
<reference evidence="13" key="1">
    <citation type="journal article" date="2014" name="Int. J. Syst. Evol. Microbiol.">
        <title>Complete genome sequence of Corynebacterium casei LMG S-19264T (=DSM 44701T), isolated from a smear-ripened cheese.</title>
        <authorList>
            <consortium name="US DOE Joint Genome Institute (JGI-PGF)"/>
            <person name="Walter F."/>
            <person name="Albersmeier A."/>
            <person name="Kalinowski J."/>
            <person name="Ruckert C."/>
        </authorList>
    </citation>
    <scope>NUCLEOTIDE SEQUENCE</scope>
    <source>
        <strain evidence="13">CGMCC 1.15082</strain>
    </source>
</reference>
<dbReference type="GO" id="GO:0006355">
    <property type="term" value="P:regulation of DNA-templated transcription"/>
    <property type="evidence" value="ECO:0007669"/>
    <property type="project" value="InterPro"/>
</dbReference>
<feature type="domain" description="OmpR/PhoB-type" evidence="12">
    <location>
        <begin position="133"/>
        <end position="232"/>
    </location>
</feature>
<sequence length="235" mass="25946">MNEMPMTKVLLIDDDEELTSLLIEYLSEEGFLGQAANDPRLGIEDALSGRHDIVILDVMMPRINGIDVLQRIRASSDIPVLMLSARGENVDRITGLNLGADDYVAKPCSPDEIVARLRAILRRLRKSDHNAASSVVRAGTLEVYPGSRTAACDGHPLELTGTEFNLLEVLVREAGQLVAKNDLSKRAFGSTLAPFDRRIDVHISSIRQKLGLRHDGQPWIRTVRGQGYQLVQDPS</sequence>
<dbReference type="GO" id="GO:0005829">
    <property type="term" value="C:cytosol"/>
    <property type="evidence" value="ECO:0007669"/>
    <property type="project" value="TreeGrafter"/>
</dbReference>
<evidence type="ECO:0000313" key="14">
    <source>
        <dbReference type="Proteomes" id="UP000646478"/>
    </source>
</evidence>
<evidence type="ECO:0000256" key="9">
    <source>
        <dbReference type="PROSITE-ProRule" id="PRU00169"/>
    </source>
</evidence>
<evidence type="ECO:0000256" key="1">
    <source>
        <dbReference type="ARBA" id="ARBA00004496"/>
    </source>
</evidence>
<organism evidence="13 14">
    <name type="scientific">Brucella endophytica</name>
    <dbReference type="NCBI Taxonomy" id="1963359"/>
    <lineage>
        <taxon>Bacteria</taxon>
        <taxon>Pseudomonadati</taxon>
        <taxon>Pseudomonadota</taxon>
        <taxon>Alphaproteobacteria</taxon>
        <taxon>Hyphomicrobiales</taxon>
        <taxon>Brucellaceae</taxon>
        <taxon>Brucella/Ochrobactrum group</taxon>
        <taxon>Brucella</taxon>
    </lineage>
</organism>
<dbReference type="CDD" id="cd00383">
    <property type="entry name" value="trans_reg_C"/>
    <property type="match status" value="1"/>
</dbReference>
<keyword evidence="7 10" id="KW-0238">DNA-binding</keyword>
<gene>
    <name evidence="13" type="ORF">GCM10011491_47040</name>
</gene>
<dbReference type="SUPFAM" id="SSF52172">
    <property type="entry name" value="CheY-like"/>
    <property type="match status" value="1"/>
</dbReference>
<evidence type="ECO:0000256" key="5">
    <source>
        <dbReference type="ARBA" id="ARBA00023012"/>
    </source>
</evidence>
<dbReference type="Pfam" id="PF00072">
    <property type="entry name" value="Response_reg"/>
    <property type="match status" value="1"/>
</dbReference>
<comment type="caution">
    <text evidence="13">The sequence shown here is derived from an EMBL/GenBank/DDBJ whole genome shotgun (WGS) entry which is preliminary data.</text>
</comment>
<dbReference type="GO" id="GO:0000976">
    <property type="term" value="F:transcription cis-regulatory region binding"/>
    <property type="evidence" value="ECO:0007669"/>
    <property type="project" value="TreeGrafter"/>
</dbReference>
<evidence type="ECO:0000256" key="4">
    <source>
        <dbReference type="ARBA" id="ARBA00022553"/>
    </source>
</evidence>
<evidence type="ECO:0000256" key="6">
    <source>
        <dbReference type="ARBA" id="ARBA00023015"/>
    </source>
</evidence>
<dbReference type="PANTHER" id="PTHR48111:SF39">
    <property type="entry name" value="TRANSCRIPTIONAL REGULATORY PROTEIN CPXR"/>
    <property type="match status" value="1"/>
</dbReference>
<evidence type="ECO:0000256" key="8">
    <source>
        <dbReference type="ARBA" id="ARBA00023163"/>
    </source>
</evidence>